<dbReference type="Proteomes" id="UP001165064">
    <property type="component" value="Unassembled WGS sequence"/>
</dbReference>
<organism evidence="1 2">
    <name type="scientific">Ambrosiozyma monospora</name>
    <name type="common">Yeast</name>
    <name type="synonym">Endomycopsis monosporus</name>
    <dbReference type="NCBI Taxonomy" id="43982"/>
    <lineage>
        <taxon>Eukaryota</taxon>
        <taxon>Fungi</taxon>
        <taxon>Dikarya</taxon>
        <taxon>Ascomycota</taxon>
        <taxon>Saccharomycotina</taxon>
        <taxon>Pichiomycetes</taxon>
        <taxon>Pichiales</taxon>
        <taxon>Pichiaceae</taxon>
        <taxon>Ambrosiozyma</taxon>
    </lineage>
</organism>
<evidence type="ECO:0000313" key="1">
    <source>
        <dbReference type="EMBL" id="GME81897.1"/>
    </source>
</evidence>
<comment type="caution">
    <text evidence="1">The sequence shown here is derived from an EMBL/GenBank/DDBJ whole genome shotgun (WGS) entry which is preliminary data.</text>
</comment>
<name>A0ACB5T5B8_AMBMO</name>
<accession>A0ACB5T5B8</accession>
<dbReference type="EMBL" id="BSXS01003759">
    <property type="protein sequence ID" value="GME81897.1"/>
    <property type="molecule type" value="Genomic_DNA"/>
</dbReference>
<protein>
    <submittedName>
        <fullName evidence="1">Unnamed protein product</fullName>
    </submittedName>
</protein>
<proteinExistence type="predicted"/>
<reference evidence="1" key="1">
    <citation type="submission" date="2023-04" db="EMBL/GenBank/DDBJ databases">
        <title>Ambrosiozyma monospora NBRC 10751.</title>
        <authorList>
            <person name="Ichikawa N."/>
            <person name="Sato H."/>
            <person name="Tonouchi N."/>
        </authorList>
    </citation>
    <scope>NUCLEOTIDE SEQUENCE</scope>
    <source>
        <strain evidence="1">NBRC 10751</strain>
    </source>
</reference>
<gene>
    <name evidence="1" type="ORF">Amon02_000519400</name>
</gene>
<evidence type="ECO:0000313" key="2">
    <source>
        <dbReference type="Proteomes" id="UP001165064"/>
    </source>
</evidence>
<keyword evidence="2" id="KW-1185">Reference proteome</keyword>
<sequence length="348" mass="39618">MLKTTLNKRFLHSSSRVLSVHARNQNTFKVFDRNVKLLQRDRAATDKDSHHVEYIRDEVARRMIERMAFLKSDFTNVLDLGCNSGNLERQLCTNHPDDDPRWREDKELVKSKIKNLYMVDSSKQMLFKDMKSSFNKDLNLERIVADEEAYDAPLLQKENEFDVVISNLSLHWINNLPGVFNNIYHSLKPDSCFIGSMFGGDTLFELRTSLQLAEMERMGGLSPRVSPFVGSNDVGGLMQKAGFQMLTIDVEEIIVDYPNVVALMKDLQLMGESNSILSSPPPLTKDMLLALEPIYRSLHGDPQTGHLPATFRFVFMIGWKPGKYLSQPAMRGSANISLGDALEDNQER</sequence>